<organism evidence="1 2">
    <name type="scientific">Protopolystoma xenopodis</name>
    <dbReference type="NCBI Taxonomy" id="117903"/>
    <lineage>
        <taxon>Eukaryota</taxon>
        <taxon>Metazoa</taxon>
        <taxon>Spiralia</taxon>
        <taxon>Lophotrochozoa</taxon>
        <taxon>Platyhelminthes</taxon>
        <taxon>Monogenea</taxon>
        <taxon>Polyopisthocotylea</taxon>
        <taxon>Polystomatidea</taxon>
        <taxon>Polystomatidae</taxon>
        <taxon>Protopolystoma</taxon>
    </lineage>
</organism>
<dbReference type="EMBL" id="CAAALY010247154">
    <property type="protein sequence ID" value="VEL34181.1"/>
    <property type="molecule type" value="Genomic_DNA"/>
</dbReference>
<dbReference type="Proteomes" id="UP000784294">
    <property type="component" value="Unassembled WGS sequence"/>
</dbReference>
<evidence type="ECO:0000313" key="1">
    <source>
        <dbReference type="EMBL" id="VEL34181.1"/>
    </source>
</evidence>
<protein>
    <submittedName>
        <fullName evidence="1">Uncharacterized protein</fullName>
    </submittedName>
</protein>
<reference evidence="1" key="1">
    <citation type="submission" date="2018-11" db="EMBL/GenBank/DDBJ databases">
        <authorList>
            <consortium name="Pathogen Informatics"/>
        </authorList>
    </citation>
    <scope>NUCLEOTIDE SEQUENCE</scope>
</reference>
<dbReference type="AlphaFoldDB" id="A0A3S5C475"/>
<keyword evidence="2" id="KW-1185">Reference proteome</keyword>
<proteinExistence type="predicted"/>
<comment type="caution">
    <text evidence="1">The sequence shown here is derived from an EMBL/GenBank/DDBJ whole genome shotgun (WGS) entry which is preliminary data.</text>
</comment>
<sequence length="88" mass="9638">MCSGASFGEACKNVFLLPGILHGCIQQIILRELYNADLNFEVVSLHNFLKNRDFICNSGRTNAKRPEAFWILSDASASLQEGGAKCSS</sequence>
<evidence type="ECO:0000313" key="2">
    <source>
        <dbReference type="Proteomes" id="UP000784294"/>
    </source>
</evidence>
<accession>A0A3S5C475</accession>
<gene>
    <name evidence="1" type="ORF">PXEA_LOCUS27621</name>
</gene>
<name>A0A3S5C475_9PLAT</name>